<evidence type="ECO:0000313" key="2">
    <source>
        <dbReference type="Proteomes" id="UP000472262"/>
    </source>
</evidence>
<dbReference type="AlphaFoldDB" id="A0A672P885"/>
<dbReference type="InParanoid" id="A0A672P885"/>
<dbReference type="Ensembl" id="ENSSGRT00000063519.1">
    <property type="protein sequence ID" value="ENSSGRP00000059531.1"/>
    <property type="gene ID" value="ENSSGRG00000030943.1"/>
</dbReference>
<reference evidence="1" key="1">
    <citation type="submission" date="2025-08" db="UniProtKB">
        <authorList>
            <consortium name="Ensembl"/>
        </authorList>
    </citation>
    <scope>IDENTIFICATION</scope>
</reference>
<proteinExistence type="predicted"/>
<dbReference type="PANTHER" id="PTHR38706:SF2">
    <property type="match status" value="1"/>
</dbReference>
<dbReference type="OMA" id="WFAREYI"/>
<sequence>MKTMRTLYDLSDLRQTGFGQPPPRHGLNLLWWFAHDCVQIDNGRMTAQCNPTNGAFGFHRFYNGSGLLPYTNLPYYETGNLSTPGSLPYRLPYYVTEKYTGNSDSSNTDRIIVSFNSRRNRFDSIYVTRHSDQANFDQNHTYCISLDLLKRIKRLNHVNFLSDTKNDQRPDPMYFPQNYNILPVISLMTRVSAHCYH</sequence>
<keyword evidence="2" id="KW-1185">Reference proteome</keyword>
<name>A0A672P885_SINGR</name>
<evidence type="ECO:0000313" key="1">
    <source>
        <dbReference type="Ensembl" id="ENSSGRP00000059531.1"/>
    </source>
</evidence>
<dbReference type="Proteomes" id="UP000472262">
    <property type="component" value="Unassembled WGS sequence"/>
</dbReference>
<organism evidence="1 2">
    <name type="scientific">Sinocyclocheilus grahami</name>
    <name type="common">Dianchi golden-line fish</name>
    <name type="synonym">Barbus grahami</name>
    <dbReference type="NCBI Taxonomy" id="75366"/>
    <lineage>
        <taxon>Eukaryota</taxon>
        <taxon>Metazoa</taxon>
        <taxon>Chordata</taxon>
        <taxon>Craniata</taxon>
        <taxon>Vertebrata</taxon>
        <taxon>Euteleostomi</taxon>
        <taxon>Actinopterygii</taxon>
        <taxon>Neopterygii</taxon>
        <taxon>Teleostei</taxon>
        <taxon>Ostariophysi</taxon>
        <taxon>Cypriniformes</taxon>
        <taxon>Cyprinidae</taxon>
        <taxon>Cyprininae</taxon>
        <taxon>Sinocyclocheilus</taxon>
    </lineage>
</organism>
<reference evidence="1" key="2">
    <citation type="submission" date="2025-09" db="UniProtKB">
        <authorList>
            <consortium name="Ensembl"/>
        </authorList>
    </citation>
    <scope>IDENTIFICATION</scope>
</reference>
<dbReference type="PANTHER" id="PTHR38706">
    <property type="entry name" value="SI:CH211-198C19.1-RELATED"/>
    <property type="match status" value="1"/>
</dbReference>
<protein>
    <submittedName>
        <fullName evidence="1">Uncharacterized protein</fullName>
    </submittedName>
</protein>
<accession>A0A672P885</accession>